<sequence length="79" mass="8854">MAHRRSSGITSLAFNQDQGCFACCHKNGLRIYNVEPLVEKTHYSNQGGYWRGGTVRDVTPHKLAASRDSSPPMQSYDPR</sequence>
<comment type="caution">
    <text evidence="2">The sequence shown here is derived from an EMBL/GenBank/DDBJ whole genome shotgun (WGS) entry which is preliminary data.</text>
</comment>
<gene>
    <name evidence="2" type="ORF">HF086_001823</name>
</gene>
<name>A0A922SNR5_SPOEX</name>
<dbReference type="EMBL" id="JACEFF010000116">
    <property type="protein sequence ID" value="KAH9643713.1"/>
    <property type="molecule type" value="Genomic_DNA"/>
</dbReference>
<dbReference type="InterPro" id="IPR036322">
    <property type="entry name" value="WD40_repeat_dom_sf"/>
</dbReference>
<evidence type="ECO:0000313" key="2">
    <source>
        <dbReference type="EMBL" id="KAH9643713.1"/>
    </source>
</evidence>
<dbReference type="Proteomes" id="UP000814243">
    <property type="component" value="Unassembled WGS sequence"/>
</dbReference>
<dbReference type="SUPFAM" id="SSF50978">
    <property type="entry name" value="WD40 repeat-like"/>
    <property type="match status" value="1"/>
</dbReference>
<reference evidence="2" key="1">
    <citation type="journal article" date="2021" name="G3 (Bethesda)">
        <title>Genome and transcriptome analysis of the beet armyworm Spodoptera exigua reveals targets for pest control. .</title>
        <authorList>
            <person name="Simon S."/>
            <person name="Breeschoten T."/>
            <person name="Jansen H.J."/>
            <person name="Dirks R.P."/>
            <person name="Schranz M.E."/>
            <person name="Ros V.I.D."/>
        </authorList>
    </citation>
    <scope>NUCLEOTIDE SEQUENCE</scope>
    <source>
        <strain evidence="2">TB_SE_WUR_2020</strain>
    </source>
</reference>
<evidence type="ECO:0000313" key="3">
    <source>
        <dbReference type="Proteomes" id="UP000814243"/>
    </source>
</evidence>
<proteinExistence type="predicted"/>
<feature type="region of interest" description="Disordered" evidence="1">
    <location>
        <begin position="60"/>
        <end position="79"/>
    </location>
</feature>
<protein>
    <submittedName>
        <fullName evidence="2">Uncharacterized protein</fullName>
    </submittedName>
</protein>
<dbReference type="AlphaFoldDB" id="A0A922SNR5"/>
<accession>A0A922SNR5</accession>
<organism evidence="2 3">
    <name type="scientific">Spodoptera exigua</name>
    <name type="common">Beet armyworm</name>
    <name type="synonym">Noctua fulgens</name>
    <dbReference type="NCBI Taxonomy" id="7107"/>
    <lineage>
        <taxon>Eukaryota</taxon>
        <taxon>Metazoa</taxon>
        <taxon>Ecdysozoa</taxon>
        <taxon>Arthropoda</taxon>
        <taxon>Hexapoda</taxon>
        <taxon>Insecta</taxon>
        <taxon>Pterygota</taxon>
        <taxon>Neoptera</taxon>
        <taxon>Endopterygota</taxon>
        <taxon>Lepidoptera</taxon>
        <taxon>Glossata</taxon>
        <taxon>Ditrysia</taxon>
        <taxon>Noctuoidea</taxon>
        <taxon>Noctuidae</taxon>
        <taxon>Amphipyrinae</taxon>
        <taxon>Spodoptera</taxon>
    </lineage>
</organism>
<evidence type="ECO:0000256" key="1">
    <source>
        <dbReference type="SAM" id="MobiDB-lite"/>
    </source>
</evidence>